<keyword evidence="1" id="KW-1133">Transmembrane helix</keyword>
<reference evidence="2" key="1">
    <citation type="submission" date="2014-01" db="EMBL/GenBank/DDBJ databases">
        <authorList>
            <person name="Brown-Elliot B."/>
            <person name="Wallace R."/>
            <person name="Lenaerts A."/>
            <person name="Ordway D."/>
            <person name="DeGroote M.A."/>
            <person name="Parker T."/>
            <person name="Sizemore C."/>
            <person name="Tallon L.J."/>
            <person name="Sadzewicz L.K."/>
            <person name="Sengamalay N."/>
            <person name="Fraser C.M."/>
            <person name="Hine E."/>
            <person name="Shefchek K.A."/>
            <person name="Das S.P."/>
            <person name="Tettelin H."/>
        </authorList>
    </citation>
    <scope>NUCLEOTIDE SEQUENCE [LARGE SCALE GENOMIC DNA]</scope>
    <source>
        <strain evidence="2">4042</strain>
    </source>
</reference>
<keyword evidence="1" id="KW-0472">Membrane</keyword>
<proteinExistence type="predicted"/>
<evidence type="ECO:0000256" key="1">
    <source>
        <dbReference type="SAM" id="Phobius"/>
    </source>
</evidence>
<dbReference type="AlphaFoldDB" id="X8EY06"/>
<comment type="caution">
    <text evidence="2">The sequence shown here is derived from an EMBL/GenBank/DDBJ whole genome shotgun (WGS) entry which is preliminary data.</text>
</comment>
<protein>
    <submittedName>
        <fullName evidence="2">Cytochrome C biogenesis transmembrane region family protein</fullName>
    </submittedName>
</protein>
<name>X8EY06_MYCXE</name>
<keyword evidence="1 2" id="KW-0812">Transmembrane</keyword>
<feature type="transmembrane region" description="Helical" evidence="1">
    <location>
        <begin position="248"/>
        <end position="269"/>
    </location>
</feature>
<accession>X8EY06</accession>
<sequence>MHGSPVCRTAVHAVAAQPIRRFAHPSVADAAANNGYVHPRADRLRRRPDHWYFTVHPPGLAGDLFAGAQRAPGDSAQAADSGGAVVVAAKRSLSETLRPYLVIGGLVLSFSLVTLLGSALLSLLHLPQDAIRWVALAALVAIGLGLIFPRFEQLLERPFTRIPQMRITTRRNGFGLGLALGVLYVPCAGRCWPRSSSPGHREHRRGSCRAHRGVRGGTAVPLLFFALAGQRVAERVSAFRRRQREIRVAAGIVTILLAVALVLNLPAVLQRAIPDYTNSLQEKVGGGEQIRQKLNLGGIVTDQNRQLSNCSNGASQLENCGRHPISKASPHG</sequence>
<dbReference type="PATRIC" id="fig|1299334.3.peg.3"/>
<feature type="transmembrane region" description="Helical" evidence="1">
    <location>
        <begin position="130"/>
        <end position="151"/>
    </location>
</feature>
<dbReference type="EMBL" id="JAOB01000001">
    <property type="protein sequence ID" value="EUA85041.1"/>
    <property type="molecule type" value="Genomic_DNA"/>
</dbReference>
<evidence type="ECO:0000313" key="2">
    <source>
        <dbReference type="EMBL" id="EUA85041.1"/>
    </source>
</evidence>
<organism evidence="2">
    <name type="scientific">Mycobacterium xenopi 4042</name>
    <dbReference type="NCBI Taxonomy" id="1299334"/>
    <lineage>
        <taxon>Bacteria</taxon>
        <taxon>Bacillati</taxon>
        <taxon>Actinomycetota</taxon>
        <taxon>Actinomycetes</taxon>
        <taxon>Mycobacteriales</taxon>
        <taxon>Mycobacteriaceae</taxon>
        <taxon>Mycobacterium</taxon>
    </lineage>
</organism>
<gene>
    <name evidence="2" type="ORF">I553_2798</name>
</gene>
<feature type="transmembrane region" description="Helical" evidence="1">
    <location>
        <begin position="100"/>
        <end position="124"/>
    </location>
</feature>